<sequence length="133" mass="14936">MNIEQDIDYELKKLRVIAWRMDALFYIPGTNISVGLDNFFGLIPIVGDTMAVAPSVYMIYKAKQLGATPGALAYMISNTVVDLLIDSIPIIGDVFDVVYNSNIRNYRALERKLNKQAAQAYEVTRQPKCLQMA</sequence>
<accession>A0A1M5LZU6</accession>
<evidence type="ECO:0000313" key="1">
    <source>
        <dbReference type="EMBL" id="SHG69943.1"/>
    </source>
</evidence>
<dbReference type="EMBL" id="FQXB01000001">
    <property type="protein sequence ID" value="SHG69943.1"/>
    <property type="molecule type" value="Genomic_DNA"/>
</dbReference>
<dbReference type="Pfam" id="PF13430">
    <property type="entry name" value="DUF4112"/>
    <property type="match status" value="1"/>
</dbReference>
<evidence type="ECO:0008006" key="3">
    <source>
        <dbReference type="Google" id="ProtNLM"/>
    </source>
</evidence>
<keyword evidence="2" id="KW-1185">Reference proteome</keyword>
<dbReference type="RefSeq" id="WP_072899082.1">
    <property type="nucleotide sequence ID" value="NZ_FQXB01000001.1"/>
</dbReference>
<dbReference type="OrthoDB" id="513552at2"/>
<name>A0A1M5LZU6_9RHOB</name>
<proteinExistence type="predicted"/>
<evidence type="ECO:0000313" key="2">
    <source>
        <dbReference type="Proteomes" id="UP000184074"/>
    </source>
</evidence>
<protein>
    <recommendedName>
        <fullName evidence="3">DUF4112 domain-containing protein</fullName>
    </recommendedName>
</protein>
<dbReference type="AlphaFoldDB" id="A0A1M5LZU6"/>
<reference evidence="1 2" key="1">
    <citation type="submission" date="2016-11" db="EMBL/GenBank/DDBJ databases">
        <authorList>
            <person name="Jaros S."/>
            <person name="Januszkiewicz K."/>
            <person name="Wedrychowicz H."/>
        </authorList>
    </citation>
    <scope>NUCLEOTIDE SEQUENCE [LARGE SCALE GENOMIC DNA]</scope>
    <source>
        <strain evidence="1 2">DSM 28715</strain>
    </source>
</reference>
<gene>
    <name evidence="1" type="ORF">SAMN05444003_0541</name>
</gene>
<organism evidence="1 2">
    <name type="scientific">Cognatiyoonia sediminum</name>
    <dbReference type="NCBI Taxonomy" id="1508389"/>
    <lineage>
        <taxon>Bacteria</taxon>
        <taxon>Pseudomonadati</taxon>
        <taxon>Pseudomonadota</taxon>
        <taxon>Alphaproteobacteria</taxon>
        <taxon>Rhodobacterales</taxon>
        <taxon>Paracoccaceae</taxon>
        <taxon>Cognatiyoonia</taxon>
    </lineage>
</organism>
<dbReference type="PANTHER" id="PTHR35519:SF2">
    <property type="entry name" value="PH DOMAIN PROTEIN"/>
    <property type="match status" value="1"/>
</dbReference>
<dbReference type="PANTHER" id="PTHR35519">
    <property type="entry name" value="MEMBRANE PROTEINS"/>
    <property type="match status" value="1"/>
</dbReference>
<dbReference type="InterPro" id="IPR025187">
    <property type="entry name" value="DUF4112"/>
</dbReference>
<dbReference type="Proteomes" id="UP000184074">
    <property type="component" value="Unassembled WGS sequence"/>
</dbReference>